<dbReference type="EnsemblBacteria" id="ABC23841">
    <property type="protein sequence ID" value="ABC23841"/>
    <property type="gene ID" value="Rru_A3046"/>
</dbReference>
<evidence type="ECO:0000256" key="3">
    <source>
        <dbReference type="ARBA" id="ARBA00022723"/>
    </source>
</evidence>
<proteinExistence type="predicted"/>
<feature type="domain" description="Radical SAM core" evidence="6">
    <location>
        <begin position="11"/>
        <end position="244"/>
    </location>
</feature>
<evidence type="ECO:0000259" key="6">
    <source>
        <dbReference type="PROSITE" id="PS51918"/>
    </source>
</evidence>
<dbReference type="SFLD" id="SFLDG01095">
    <property type="entry name" value="Uncharacterised_Radical_SAM_Su"/>
    <property type="match status" value="1"/>
</dbReference>
<dbReference type="EMBL" id="CP000230">
    <property type="protein sequence ID" value="ABC23841.1"/>
    <property type="molecule type" value="Genomic_DNA"/>
</dbReference>
<dbReference type="RefSeq" id="WP_011390794.1">
    <property type="nucleotide sequence ID" value="NC_007643.1"/>
</dbReference>
<organism evidence="7 8">
    <name type="scientific">Rhodospirillum rubrum (strain ATCC 11170 / ATH 1.1.1 / DSM 467 / LMG 4362 / NCIMB 8255 / S1)</name>
    <dbReference type="NCBI Taxonomy" id="269796"/>
    <lineage>
        <taxon>Bacteria</taxon>
        <taxon>Pseudomonadati</taxon>
        <taxon>Pseudomonadota</taxon>
        <taxon>Alphaproteobacteria</taxon>
        <taxon>Rhodospirillales</taxon>
        <taxon>Rhodospirillaceae</taxon>
        <taxon>Rhodospirillum</taxon>
    </lineage>
</organism>
<dbReference type="PANTHER" id="PTHR43409">
    <property type="entry name" value="ANAEROBIC MAGNESIUM-PROTOPORPHYRIN IX MONOMETHYL ESTER CYCLASE-RELATED"/>
    <property type="match status" value="1"/>
</dbReference>
<evidence type="ECO:0000256" key="4">
    <source>
        <dbReference type="ARBA" id="ARBA00023004"/>
    </source>
</evidence>
<reference evidence="7 8" key="1">
    <citation type="journal article" date="2011" name="Stand. Genomic Sci.">
        <title>Complete genome sequence of Rhodospirillum rubrum type strain (S1).</title>
        <authorList>
            <person name="Munk A.C."/>
            <person name="Copeland A."/>
            <person name="Lucas S."/>
            <person name="Lapidus A."/>
            <person name="Del Rio T.G."/>
            <person name="Barry K."/>
            <person name="Detter J.C."/>
            <person name="Hammon N."/>
            <person name="Israni S."/>
            <person name="Pitluck S."/>
            <person name="Brettin T."/>
            <person name="Bruce D."/>
            <person name="Han C."/>
            <person name="Tapia R."/>
            <person name="Gilna P."/>
            <person name="Schmutz J."/>
            <person name="Larimer F."/>
            <person name="Land M."/>
            <person name="Kyrpides N.C."/>
            <person name="Mavromatis K."/>
            <person name="Richardson P."/>
            <person name="Rohde M."/>
            <person name="Goker M."/>
            <person name="Klenk H.P."/>
            <person name="Zhang Y."/>
            <person name="Roberts G.P."/>
            <person name="Reslewic S."/>
            <person name="Schwartz D.C."/>
        </authorList>
    </citation>
    <scope>NUCLEOTIDE SEQUENCE [LARGE SCALE GENOMIC DNA]</scope>
    <source>
        <strain evidence="8">ATCC 11170 / ATH 1.1.1 / DSM 467 / LMG 4362 / NCIMB 8255 / S1</strain>
    </source>
</reference>
<dbReference type="CDD" id="cd01335">
    <property type="entry name" value="Radical_SAM"/>
    <property type="match status" value="1"/>
</dbReference>
<dbReference type="AlphaFoldDB" id="Q2RPV4"/>
<dbReference type="Pfam" id="PF04055">
    <property type="entry name" value="Radical_SAM"/>
    <property type="match status" value="1"/>
</dbReference>
<keyword evidence="5" id="KW-0411">Iron-sulfur</keyword>
<dbReference type="SFLD" id="SFLDG01082">
    <property type="entry name" value="B12-binding_domain_containing"/>
    <property type="match status" value="1"/>
</dbReference>
<accession>Q2RPV4</accession>
<dbReference type="InterPro" id="IPR058240">
    <property type="entry name" value="rSAM_sf"/>
</dbReference>
<gene>
    <name evidence="7" type="ordered locus">Rru_A3046</name>
</gene>
<keyword evidence="2" id="KW-0949">S-adenosyl-L-methionine</keyword>
<dbReference type="GO" id="GO:0003824">
    <property type="term" value="F:catalytic activity"/>
    <property type="evidence" value="ECO:0007669"/>
    <property type="project" value="InterPro"/>
</dbReference>
<dbReference type="eggNOG" id="COG1032">
    <property type="taxonomic scope" value="Bacteria"/>
</dbReference>
<dbReference type="SMART" id="SM00729">
    <property type="entry name" value="Elp3"/>
    <property type="match status" value="1"/>
</dbReference>
<comment type="cofactor">
    <cofactor evidence="1">
        <name>[4Fe-4S] cluster</name>
        <dbReference type="ChEBI" id="CHEBI:49883"/>
    </cofactor>
</comment>
<dbReference type="STRING" id="269796.Rru_A3046"/>
<dbReference type="InterPro" id="IPR051198">
    <property type="entry name" value="BchE-like"/>
</dbReference>
<dbReference type="PANTHER" id="PTHR43409:SF4">
    <property type="entry name" value="RADICAL SAM SUPERFAMILY PROTEIN"/>
    <property type="match status" value="1"/>
</dbReference>
<dbReference type="InterPro" id="IPR013785">
    <property type="entry name" value="Aldolase_TIM"/>
</dbReference>
<dbReference type="KEGG" id="rru:Rru_A3046"/>
<protein>
    <submittedName>
        <fullName evidence="7">Radical SAM</fullName>
    </submittedName>
</protein>
<name>Q2RPV4_RHORT</name>
<dbReference type="GO" id="GO:0051536">
    <property type="term" value="F:iron-sulfur cluster binding"/>
    <property type="evidence" value="ECO:0007669"/>
    <property type="project" value="UniProtKB-KW"/>
</dbReference>
<dbReference type="PROSITE" id="PS51918">
    <property type="entry name" value="RADICAL_SAM"/>
    <property type="match status" value="1"/>
</dbReference>
<dbReference type="InterPro" id="IPR006638">
    <property type="entry name" value="Elp3/MiaA/NifB-like_rSAM"/>
</dbReference>
<dbReference type="HOGENOM" id="CLU_044464_1_0_5"/>
<evidence type="ECO:0000313" key="7">
    <source>
        <dbReference type="EMBL" id="ABC23841.1"/>
    </source>
</evidence>
<dbReference type="PhylomeDB" id="Q2RPV4"/>
<dbReference type="GO" id="GO:0046872">
    <property type="term" value="F:metal ion binding"/>
    <property type="evidence" value="ECO:0007669"/>
    <property type="project" value="UniProtKB-KW"/>
</dbReference>
<keyword evidence="3" id="KW-0479">Metal-binding</keyword>
<dbReference type="SUPFAM" id="SSF102114">
    <property type="entry name" value="Radical SAM enzymes"/>
    <property type="match status" value="1"/>
</dbReference>
<evidence type="ECO:0000256" key="5">
    <source>
        <dbReference type="ARBA" id="ARBA00023014"/>
    </source>
</evidence>
<dbReference type="SFLD" id="SFLDS00029">
    <property type="entry name" value="Radical_SAM"/>
    <property type="match status" value="1"/>
</dbReference>
<sequence>MTLSYHMPLYRPPSEADNLIIQATLGCGHNQCAFCSMYRSKTYEERPIEEVRAEIRDAARLWPEAHRVFLGDGDALRLPTDHLLTLLGDLAGVLPALARVSCYATPADILHKEPAELAALRAAKLSLLYMGVETGDADTLRRMVKGASTEAVGRAIERARAAGMKVSATVILGLAGRGRWREHAQATAALINRTPPTYLSTLQLHLTDERKESFLERFQGSFSFQDDGGMLDELEELLDHLAPRRPVIFRSNHASNALALAGTLPRDRDRLLGQLRHARAHGALLRPLWARGI</sequence>
<evidence type="ECO:0000313" key="8">
    <source>
        <dbReference type="Proteomes" id="UP000001929"/>
    </source>
</evidence>
<keyword evidence="8" id="KW-1185">Reference proteome</keyword>
<dbReference type="PATRIC" id="fig|269796.9.peg.3156"/>
<evidence type="ECO:0000256" key="1">
    <source>
        <dbReference type="ARBA" id="ARBA00001966"/>
    </source>
</evidence>
<keyword evidence="4" id="KW-0408">Iron</keyword>
<dbReference type="Proteomes" id="UP000001929">
    <property type="component" value="Chromosome"/>
</dbReference>
<dbReference type="InterPro" id="IPR007197">
    <property type="entry name" value="rSAM"/>
</dbReference>
<evidence type="ECO:0000256" key="2">
    <source>
        <dbReference type="ARBA" id="ARBA00022691"/>
    </source>
</evidence>
<dbReference type="Gene3D" id="3.20.20.70">
    <property type="entry name" value="Aldolase class I"/>
    <property type="match status" value="1"/>
</dbReference>